<feature type="domain" description="Zn(2)-C6 fungal-type" evidence="3">
    <location>
        <begin position="95"/>
        <end position="125"/>
    </location>
</feature>
<dbReference type="PROSITE" id="PS00463">
    <property type="entry name" value="ZN2_CY6_FUNGAL_1"/>
    <property type="match status" value="1"/>
</dbReference>
<evidence type="ECO:0000259" key="3">
    <source>
        <dbReference type="PROSITE" id="PS50048"/>
    </source>
</evidence>
<evidence type="ECO:0000256" key="1">
    <source>
        <dbReference type="ARBA" id="ARBA00023242"/>
    </source>
</evidence>
<organism evidence="4 5">
    <name type="scientific">Fusarium sporotrichioides</name>
    <dbReference type="NCBI Taxonomy" id="5514"/>
    <lineage>
        <taxon>Eukaryota</taxon>
        <taxon>Fungi</taxon>
        <taxon>Dikarya</taxon>
        <taxon>Ascomycota</taxon>
        <taxon>Pezizomycotina</taxon>
        <taxon>Sordariomycetes</taxon>
        <taxon>Hypocreomycetidae</taxon>
        <taxon>Hypocreales</taxon>
        <taxon>Nectriaceae</taxon>
        <taxon>Fusarium</taxon>
    </lineage>
</organism>
<gene>
    <name evidence="4" type="ORF">FSPOR_5973</name>
</gene>
<sequence>MQDEDSKQKQTMSFPPEWQGYSPGQYAMEDNLQFDFFDFGSHQHPHMATAPISEPPSLGQATTNMSAESSRGMTLQSSMSSSNPTQVKGRRVRTGCLTCRERHLKCDEAVPDCMNCRKRGRECKRGVRLNFLEINLHSPVAIPHPEDWAGMRSSISIEDAVLIELLVEFQDESRDIASEYRGGLGRYAPYSPGLQDTYDSKEGIPLGAENHPRGASPSTDQFQPSSQQYFNYTRDNTTPRALHISRPPPNDSIKLEHNDSGQGIMSDVSNIATPPSSTRSVVTPRTETFPEQLIAMRNRPLSQQAAAEDINNMVLPDLGTSPRNERHLLGQAHEDNHIHHPPVRNIELVGRDILTSAEEVHYMQVFVDDVAIWMDSFNRDKYFARSIPHHALRSTMLFNALLACGVKHASLMSQENQDKALFYYNTATTQLLRSLQNPDRNTAECATTAIVLNVYEIMSEKPAHRMSHIAGSRALVRECGWDAKSNGIGSACFWLNIGIEVLNCLAANWQTTWSPDEWGIDFLDSDSHQHSVDGDEQTWVHRALYAVAKVTNFRATAGQFDNMSPQAEQNWVGNRLSQWYELKKLCDGWNTRCPRAMHPFGYVKAADSTGNSVFPRIWMIQREATIGQLLFHTAHCILLQTHPTESFRSSERLRVLQLHHAYQVCGIVAHTTDKGVTIIATRCLAIAAAALTNPEEQSEVLEILERINNKNGWRLGAIEMELKKGWGWPCMKMPTSSPKTEASHEPGASTTRRTSTSLTPSRLSTPPVMSSVGMRTPVNPLSFADFKLPNHPYQNWYEPPSRSNSFDTSSL</sequence>
<dbReference type="Gene3D" id="4.10.240.10">
    <property type="entry name" value="Zn(2)-C6 fungal-type DNA-binding domain"/>
    <property type="match status" value="1"/>
</dbReference>
<dbReference type="STRING" id="5514.A0A395S4W8"/>
<name>A0A395S4W8_FUSSP</name>
<dbReference type="PANTHER" id="PTHR37534">
    <property type="entry name" value="TRANSCRIPTIONAL ACTIVATOR PROTEIN UGA3"/>
    <property type="match status" value="1"/>
</dbReference>
<dbReference type="PROSITE" id="PS50048">
    <property type="entry name" value="ZN2_CY6_FUNGAL_2"/>
    <property type="match status" value="1"/>
</dbReference>
<dbReference type="EMBL" id="PXOF01000081">
    <property type="protein sequence ID" value="RGP67414.1"/>
    <property type="molecule type" value="Genomic_DNA"/>
</dbReference>
<dbReference type="AlphaFoldDB" id="A0A395S4W8"/>
<feature type="compositionally biased region" description="Low complexity" evidence="2">
    <location>
        <begin position="749"/>
        <end position="767"/>
    </location>
</feature>
<dbReference type="GO" id="GO:0000981">
    <property type="term" value="F:DNA-binding transcription factor activity, RNA polymerase II-specific"/>
    <property type="evidence" value="ECO:0007669"/>
    <property type="project" value="InterPro"/>
</dbReference>
<dbReference type="GO" id="GO:0008270">
    <property type="term" value="F:zinc ion binding"/>
    <property type="evidence" value="ECO:0007669"/>
    <property type="project" value="InterPro"/>
</dbReference>
<keyword evidence="1" id="KW-0539">Nucleus</keyword>
<keyword evidence="5" id="KW-1185">Reference proteome</keyword>
<dbReference type="Pfam" id="PF00172">
    <property type="entry name" value="Zn_clus"/>
    <property type="match status" value="1"/>
</dbReference>
<feature type="compositionally biased region" description="Polar residues" evidence="2">
    <location>
        <begin position="59"/>
        <end position="86"/>
    </location>
</feature>
<evidence type="ECO:0000313" key="4">
    <source>
        <dbReference type="EMBL" id="RGP67414.1"/>
    </source>
</evidence>
<protein>
    <recommendedName>
        <fullName evidence="3">Zn(2)-C6 fungal-type domain-containing protein</fullName>
    </recommendedName>
</protein>
<dbReference type="CDD" id="cd00067">
    <property type="entry name" value="GAL4"/>
    <property type="match status" value="1"/>
</dbReference>
<feature type="region of interest" description="Disordered" evidence="2">
    <location>
        <begin position="192"/>
        <end position="225"/>
    </location>
</feature>
<proteinExistence type="predicted"/>
<evidence type="ECO:0000313" key="5">
    <source>
        <dbReference type="Proteomes" id="UP000266152"/>
    </source>
</evidence>
<dbReference type="GO" id="GO:0000976">
    <property type="term" value="F:transcription cis-regulatory region binding"/>
    <property type="evidence" value="ECO:0007669"/>
    <property type="project" value="TreeGrafter"/>
</dbReference>
<dbReference type="SUPFAM" id="SSF57701">
    <property type="entry name" value="Zn2/Cys6 DNA-binding domain"/>
    <property type="match status" value="1"/>
</dbReference>
<feature type="region of interest" description="Disordered" evidence="2">
    <location>
        <begin position="735"/>
        <end position="773"/>
    </location>
</feature>
<feature type="region of interest" description="Disordered" evidence="2">
    <location>
        <begin position="45"/>
        <end position="91"/>
    </location>
</feature>
<reference evidence="4 5" key="1">
    <citation type="journal article" date="2018" name="PLoS Pathog.">
        <title>Evolution of structural diversity of trichothecenes, a family of toxins produced by plant pathogenic and entomopathogenic fungi.</title>
        <authorList>
            <person name="Proctor R.H."/>
            <person name="McCormick S.P."/>
            <person name="Kim H.S."/>
            <person name="Cardoza R.E."/>
            <person name="Stanley A.M."/>
            <person name="Lindo L."/>
            <person name="Kelly A."/>
            <person name="Brown D.W."/>
            <person name="Lee T."/>
            <person name="Vaughan M.M."/>
            <person name="Alexander N.J."/>
            <person name="Busman M."/>
            <person name="Gutierrez S."/>
        </authorList>
    </citation>
    <scope>NUCLEOTIDE SEQUENCE [LARGE SCALE GENOMIC DNA]</scope>
    <source>
        <strain evidence="4 5">NRRL 3299</strain>
    </source>
</reference>
<dbReference type="Proteomes" id="UP000266152">
    <property type="component" value="Unassembled WGS sequence"/>
</dbReference>
<feature type="region of interest" description="Disordered" evidence="2">
    <location>
        <begin position="1"/>
        <end position="24"/>
    </location>
</feature>
<dbReference type="PANTHER" id="PTHR37534:SF40">
    <property type="entry name" value="ZN(2)-C6 FUNGAL-TYPE DOMAIN-CONTAINING PROTEIN"/>
    <property type="match status" value="1"/>
</dbReference>
<dbReference type="InterPro" id="IPR001138">
    <property type="entry name" value="Zn2Cys6_DnaBD"/>
</dbReference>
<comment type="caution">
    <text evidence="4">The sequence shown here is derived from an EMBL/GenBank/DDBJ whole genome shotgun (WGS) entry which is preliminary data.</text>
</comment>
<dbReference type="InterPro" id="IPR036864">
    <property type="entry name" value="Zn2-C6_fun-type_DNA-bd_sf"/>
</dbReference>
<feature type="compositionally biased region" description="Polar residues" evidence="2">
    <location>
        <begin position="216"/>
        <end position="225"/>
    </location>
</feature>
<dbReference type="SMART" id="SM00066">
    <property type="entry name" value="GAL4"/>
    <property type="match status" value="1"/>
</dbReference>
<accession>A0A395S4W8</accession>
<dbReference type="GO" id="GO:0045944">
    <property type="term" value="P:positive regulation of transcription by RNA polymerase II"/>
    <property type="evidence" value="ECO:0007669"/>
    <property type="project" value="TreeGrafter"/>
</dbReference>
<evidence type="ECO:0000256" key="2">
    <source>
        <dbReference type="SAM" id="MobiDB-lite"/>
    </source>
</evidence>
<feature type="region of interest" description="Disordered" evidence="2">
    <location>
        <begin position="266"/>
        <end position="285"/>
    </location>
</feature>
<dbReference type="GO" id="GO:0005634">
    <property type="term" value="C:nucleus"/>
    <property type="evidence" value="ECO:0007669"/>
    <property type="project" value="TreeGrafter"/>
</dbReference>